<dbReference type="PANTHER" id="PTHR24567:SF74">
    <property type="entry name" value="HTH-TYPE TRANSCRIPTIONAL REGULATOR ARCR"/>
    <property type="match status" value="1"/>
</dbReference>
<dbReference type="KEGG" id="prv:G7070_12550"/>
<dbReference type="SUPFAM" id="SSF46785">
    <property type="entry name" value="Winged helix' DNA-binding domain"/>
    <property type="match status" value="1"/>
</dbReference>
<dbReference type="CDD" id="cd00038">
    <property type="entry name" value="CAP_ED"/>
    <property type="match status" value="1"/>
</dbReference>
<dbReference type="GO" id="GO:0003677">
    <property type="term" value="F:DNA binding"/>
    <property type="evidence" value="ECO:0007669"/>
    <property type="project" value="UniProtKB-KW"/>
</dbReference>
<name>A0A6G7Y7S5_9ACTN</name>
<keyword evidence="3" id="KW-0804">Transcription</keyword>
<evidence type="ECO:0000259" key="4">
    <source>
        <dbReference type="PROSITE" id="PS50042"/>
    </source>
</evidence>
<evidence type="ECO:0000313" key="7">
    <source>
        <dbReference type="Proteomes" id="UP000501058"/>
    </source>
</evidence>
<protein>
    <submittedName>
        <fullName evidence="6">Crp/Fnr family transcriptional regulator</fullName>
    </submittedName>
</protein>
<dbReference type="PROSITE" id="PS50042">
    <property type="entry name" value="CNMP_BINDING_3"/>
    <property type="match status" value="1"/>
</dbReference>
<dbReference type="InterPro" id="IPR014710">
    <property type="entry name" value="RmlC-like_jellyroll"/>
</dbReference>
<dbReference type="SUPFAM" id="SSF51206">
    <property type="entry name" value="cAMP-binding domain-like"/>
    <property type="match status" value="1"/>
</dbReference>
<dbReference type="GO" id="GO:0005829">
    <property type="term" value="C:cytosol"/>
    <property type="evidence" value="ECO:0007669"/>
    <property type="project" value="TreeGrafter"/>
</dbReference>
<evidence type="ECO:0000259" key="5">
    <source>
        <dbReference type="PROSITE" id="PS51063"/>
    </source>
</evidence>
<dbReference type="PANTHER" id="PTHR24567">
    <property type="entry name" value="CRP FAMILY TRANSCRIPTIONAL REGULATORY PROTEIN"/>
    <property type="match status" value="1"/>
</dbReference>
<accession>A0A6G7Y7S5</accession>
<sequence>MATSNDAAGHACVRRVPAFAQLDPALQDALGALAMPRRLRRGTVLQRAGDPPAGLFVVHTGRLRVERIDTSGRRRLLRVAGPGDVVGEHAFFTGEAPDDHIEVLADAEMCAFDRAGLRRALTVHPELALGLLRVQSRRLADAERRLALATVDVAERLSAYLLDLPATPGPGGPWVEFPWAKRDVAAYLGTTPESLSRALARLERERLIAVSGARVTLLAPDRLDSGSPG</sequence>
<feature type="domain" description="Cyclic nucleotide-binding" evidence="4">
    <location>
        <begin position="18"/>
        <end position="121"/>
    </location>
</feature>
<dbReference type="AlphaFoldDB" id="A0A6G7Y7S5"/>
<evidence type="ECO:0000256" key="2">
    <source>
        <dbReference type="ARBA" id="ARBA00023125"/>
    </source>
</evidence>
<dbReference type="InterPro" id="IPR036388">
    <property type="entry name" value="WH-like_DNA-bd_sf"/>
</dbReference>
<dbReference type="Gene3D" id="1.10.10.10">
    <property type="entry name" value="Winged helix-like DNA-binding domain superfamily/Winged helix DNA-binding domain"/>
    <property type="match status" value="1"/>
</dbReference>
<evidence type="ECO:0000256" key="3">
    <source>
        <dbReference type="ARBA" id="ARBA00023163"/>
    </source>
</evidence>
<dbReference type="Pfam" id="PF00027">
    <property type="entry name" value="cNMP_binding"/>
    <property type="match status" value="1"/>
</dbReference>
<dbReference type="EMBL" id="CP049865">
    <property type="protein sequence ID" value="QIK72944.1"/>
    <property type="molecule type" value="Genomic_DNA"/>
</dbReference>
<dbReference type="InterPro" id="IPR000595">
    <property type="entry name" value="cNMP-bd_dom"/>
</dbReference>
<dbReference type="PRINTS" id="PR00034">
    <property type="entry name" value="HTHCRP"/>
</dbReference>
<gene>
    <name evidence="6" type="ORF">G7070_12550</name>
</gene>
<dbReference type="SMART" id="SM00100">
    <property type="entry name" value="cNMP"/>
    <property type="match status" value="1"/>
</dbReference>
<reference evidence="6 7" key="1">
    <citation type="submission" date="2020-03" db="EMBL/GenBank/DDBJ databases">
        <title>Propioniciclava sp. nov., isolated from Hydrophilus acuminatus.</title>
        <authorList>
            <person name="Hyun D.-W."/>
            <person name="Bae J.-W."/>
        </authorList>
    </citation>
    <scope>NUCLEOTIDE SEQUENCE [LARGE SCALE GENOMIC DNA]</scope>
    <source>
        <strain evidence="6 7">HDW11</strain>
    </source>
</reference>
<dbReference type="Pfam" id="PF13545">
    <property type="entry name" value="HTH_Crp_2"/>
    <property type="match status" value="1"/>
</dbReference>
<keyword evidence="2" id="KW-0238">DNA-binding</keyword>
<dbReference type="InterPro" id="IPR036390">
    <property type="entry name" value="WH_DNA-bd_sf"/>
</dbReference>
<keyword evidence="7" id="KW-1185">Reference proteome</keyword>
<proteinExistence type="predicted"/>
<keyword evidence="1" id="KW-0805">Transcription regulation</keyword>
<dbReference type="PROSITE" id="PS51063">
    <property type="entry name" value="HTH_CRP_2"/>
    <property type="match status" value="1"/>
</dbReference>
<dbReference type="GO" id="GO:0003700">
    <property type="term" value="F:DNA-binding transcription factor activity"/>
    <property type="evidence" value="ECO:0007669"/>
    <property type="project" value="TreeGrafter"/>
</dbReference>
<dbReference type="SMART" id="SM00419">
    <property type="entry name" value="HTH_CRP"/>
    <property type="match status" value="1"/>
</dbReference>
<dbReference type="Gene3D" id="2.60.120.10">
    <property type="entry name" value="Jelly Rolls"/>
    <property type="match status" value="1"/>
</dbReference>
<dbReference type="RefSeq" id="WP_166234016.1">
    <property type="nucleotide sequence ID" value="NZ_CP049865.1"/>
</dbReference>
<evidence type="ECO:0000313" key="6">
    <source>
        <dbReference type="EMBL" id="QIK72944.1"/>
    </source>
</evidence>
<dbReference type="InterPro" id="IPR012318">
    <property type="entry name" value="HTH_CRP"/>
</dbReference>
<evidence type="ECO:0000256" key="1">
    <source>
        <dbReference type="ARBA" id="ARBA00023015"/>
    </source>
</evidence>
<dbReference type="Proteomes" id="UP000501058">
    <property type="component" value="Chromosome"/>
</dbReference>
<dbReference type="InterPro" id="IPR018490">
    <property type="entry name" value="cNMP-bd_dom_sf"/>
</dbReference>
<organism evidence="6 7">
    <name type="scientific">Propioniciclava coleopterorum</name>
    <dbReference type="NCBI Taxonomy" id="2714937"/>
    <lineage>
        <taxon>Bacteria</taxon>
        <taxon>Bacillati</taxon>
        <taxon>Actinomycetota</taxon>
        <taxon>Actinomycetes</taxon>
        <taxon>Propionibacteriales</taxon>
        <taxon>Propionibacteriaceae</taxon>
        <taxon>Propioniciclava</taxon>
    </lineage>
</organism>
<feature type="domain" description="HTH crp-type" evidence="5">
    <location>
        <begin position="151"/>
        <end position="221"/>
    </location>
</feature>
<dbReference type="InterPro" id="IPR050397">
    <property type="entry name" value="Env_Response_Regulators"/>
</dbReference>